<evidence type="ECO:0000313" key="3">
    <source>
        <dbReference type="Proteomes" id="UP001596461"/>
    </source>
</evidence>
<reference evidence="2 3" key="1">
    <citation type="journal article" date="2019" name="Int. J. Syst. Evol. Microbiol.">
        <title>The Global Catalogue of Microorganisms (GCM) 10K type strain sequencing project: providing services to taxonomists for standard genome sequencing and annotation.</title>
        <authorList>
            <consortium name="The Broad Institute Genomics Platform"/>
            <consortium name="The Broad Institute Genome Sequencing Center for Infectious Disease"/>
            <person name="Wu L."/>
            <person name="Ma J."/>
        </authorList>
    </citation>
    <scope>NUCLEOTIDE SEQUENCE [LARGE SCALE GENOMIC DNA]</scope>
    <source>
        <strain evidence="2 3">DT31</strain>
    </source>
</reference>
<protein>
    <submittedName>
        <fullName evidence="2">Uncharacterized protein</fullName>
    </submittedName>
</protein>
<feature type="region of interest" description="Disordered" evidence="1">
    <location>
        <begin position="1"/>
        <end position="23"/>
    </location>
</feature>
<feature type="compositionally biased region" description="Low complexity" evidence="1">
    <location>
        <begin position="1"/>
        <end position="20"/>
    </location>
</feature>
<dbReference type="Proteomes" id="UP001596461">
    <property type="component" value="Unassembled WGS sequence"/>
</dbReference>
<evidence type="ECO:0000313" key="2">
    <source>
        <dbReference type="EMBL" id="MFC7069285.1"/>
    </source>
</evidence>
<feature type="region of interest" description="Disordered" evidence="1">
    <location>
        <begin position="106"/>
        <end position="162"/>
    </location>
</feature>
<comment type="caution">
    <text evidence="2">The sequence shown here is derived from an EMBL/GenBank/DDBJ whole genome shotgun (WGS) entry which is preliminary data.</text>
</comment>
<dbReference type="Pfam" id="PF25920">
    <property type="entry name" value="DUF7966"/>
    <property type="match status" value="1"/>
</dbReference>
<evidence type="ECO:0000256" key="1">
    <source>
        <dbReference type="SAM" id="MobiDB-lite"/>
    </source>
</evidence>
<dbReference type="InterPro" id="IPR058272">
    <property type="entry name" value="DUF7966"/>
</dbReference>
<dbReference type="AlphaFoldDB" id="A0ABD5WA08"/>
<accession>A0ABD5WA08</accession>
<feature type="compositionally biased region" description="Low complexity" evidence="1">
    <location>
        <begin position="115"/>
        <end position="124"/>
    </location>
</feature>
<organism evidence="2 3">
    <name type="scientific">Halobaculum lipolyticum</name>
    <dbReference type="NCBI Taxonomy" id="3032001"/>
    <lineage>
        <taxon>Archaea</taxon>
        <taxon>Methanobacteriati</taxon>
        <taxon>Methanobacteriota</taxon>
        <taxon>Stenosarchaea group</taxon>
        <taxon>Halobacteria</taxon>
        <taxon>Halobacteriales</taxon>
        <taxon>Haloferacaceae</taxon>
        <taxon>Halobaculum</taxon>
    </lineage>
</organism>
<dbReference type="GeneID" id="81123893"/>
<sequence length="162" mass="16505">MTPAPTAATDAADAADAADPADADAVRDTLRALATGATPNGTRDHERVVAAAEAALTDVESAAEFADGGGFDRVRTVVDAAGVDGAVERRARAVLDTLAAYRAAYRRASDDRDPAGAAGSARDAGGAGTDAAVRDAARDAPDHFRSTHDSHIPRAELPDDNR</sequence>
<dbReference type="RefSeq" id="WP_284032069.1">
    <property type="nucleotide sequence ID" value="NZ_CP126154.1"/>
</dbReference>
<name>A0ABD5WA08_9EURY</name>
<gene>
    <name evidence="2" type="ORF">ACFQL9_06490</name>
</gene>
<dbReference type="EMBL" id="JBHTAH010000004">
    <property type="protein sequence ID" value="MFC7069285.1"/>
    <property type="molecule type" value="Genomic_DNA"/>
</dbReference>
<proteinExistence type="predicted"/>
<keyword evidence="3" id="KW-1185">Reference proteome</keyword>
<feature type="compositionally biased region" description="Basic and acidic residues" evidence="1">
    <location>
        <begin position="132"/>
        <end position="162"/>
    </location>
</feature>